<proteinExistence type="predicted"/>
<dbReference type="WBParaSite" id="JU765_v2.g11266.t1">
    <property type="protein sequence ID" value="JU765_v2.g11266.t1"/>
    <property type="gene ID" value="JU765_v2.g11266"/>
</dbReference>
<dbReference type="Proteomes" id="UP000887576">
    <property type="component" value="Unplaced"/>
</dbReference>
<sequence>MKEFIKNSEVYSGRPMLKLNRRLVQGDYGLVFGSDKIWKNQRRFALHVLRDFGFGKPILEETIVDQFIQMKDVLVKQNMKPIDMTKIIVTGVGNIIHQLTFNRTISMDDDYIFQFRNDLTLAKNDNLIEIIKKEIEDHKQTVDYNSDPRDFIDAFLIEQKKHSGSDVIDGEWSDVQLVAAVYDLFSAGMETTSTSIRTFILYMLNYPEIQKKIHDEIDQIIGKDEIIKMAHLTKLPYFHACLQEFQRHANLAVINLPHRLTETVTLNGYTIPKNTTITPQIPTIHYDDEHFINAEKFDPTRHLDENGQFVKNEKITPFSVGKRSCLGESLARMEQFIFIANLMQQFEFLPEKDNEIPKMEFDSLFIKSPSLFKVRALVRK</sequence>
<evidence type="ECO:0000313" key="1">
    <source>
        <dbReference type="Proteomes" id="UP000887576"/>
    </source>
</evidence>
<reference evidence="2" key="1">
    <citation type="submission" date="2022-11" db="UniProtKB">
        <authorList>
            <consortium name="WormBaseParasite"/>
        </authorList>
    </citation>
    <scope>IDENTIFICATION</scope>
</reference>
<organism evidence="1 2">
    <name type="scientific">Panagrolaimus sp. JU765</name>
    <dbReference type="NCBI Taxonomy" id="591449"/>
    <lineage>
        <taxon>Eukaryota</taxon>
        <taxon>Metazoa</taxon>
        <taxon>Ecdysozoa</taxon>
        <taxon>Nematoda</taxon>
        <taxon>Chromadorea</taxon>
        <taxon>Rhabditida</taxon>
        <taxon>Tylenchina</taxon>
        <taxon>Panagrolaimomorpha</taxon>
        <taxon>Panagrolaimoidea</taxon>
        <taxon>Panagrolaimidae</taxon>
        <taxon>Panagrolaimus</taxon>
    </lineage>
</organism>
<protein>
    <submittedName>
        <fullName evidence="2">Cytochrome P450</fullName>
    </submittedName>
</protein>
<name>A0AC34PYU7_9BILA</name>
<accession>A0AC34PYU7</accession>
<evidence type="ECO:0000313" key="2">
    <source>
        <dbReference type="WBParaSite" id="JU765_v2.g11266.t1"/>
    </source>
</evidence>